<feature type="domain" description="DUF1565" evidence="10">
    <location>
        <begin position="45"/>
        <end position="83"/>
    </location>
</feature>
<dbReference type="GO" id="GO:0046872">
    <property type="term" value="F:metal ion binding"/>
    <property type="evidence" value="ECO:0007669"/>
    <property type="project" value="UniProtKB-KW"/>
</dbReference>
<evidence type="ECO:0000256" key="2">
    <source>
        <dbReference type="ARBA" id="ARBA00004613"/>
    </source>
</evidence>
<dbReference type="InterPro" id="IPR011050">
    <property type="entry name" value="Pectin_lyase_fold/virulence"/>
</dbReference>
<dbReference type="Proteomes" id="UP000745577">
    <property type="component" value="Unassembled WGS sequence"/>
</dbReference>
<keyword evidence="6" id="KW-0106">Calcium</keyword>
<evidence type="ECO:0008006" key="14">
    <source>
        <dbReference type="Google" id="ProtNLM"/>
    </source>
</evidence>
<feature type="domain" description="Carbohydrate binding module xylan-binding" evidence="11">
    <location>
        <begin position="581"/>
        <end position="673"/>
    </location>
</feature>
<dbReference type="PANTHER" id="PTHR40088">
    <property type="entry name" value="PECTATE LYASE (EUROFUNG)"/>
    <property type="match status" value="1"/>
</dbReference>
<reference evidence="12" key="1">
    <citation type="submission" date="2020-04" db="EMBL/GenBank/DDBJ databases">
        <authorList>
            <person name="Zhang T."/>
        </authorList>
    </citation>
    <scope>NUCLEOTIDE SEQUENCE</scope>
    <source>
        <strain evidence="12">HKST-UBA15</strain>
    </source>
</reference>
<dbReference type="EMBL" id="JAGQLL010000024">
    <property type="protein sequence ID" value="MCA9379992.1"/>
    <property type="molecule type" value="Genomic_DNA"/>
</dbReference>
<evidence type="ECO:0000256" key="6">
    <source>
        <dbReference type="ARBA" id="ARBA00022837"/>
    </source>
</evidence>
<dbReference type="InterPro" id="IPR052052">
    <property type="entry name" value="Polysaccharide_Lyase_9"/>
</dbReference>
<dbReference type="InterPro" id="IPR012334">
    <property type="entry name" value="Pectin_lyas_fold"/>
</dbReference>
<evidence type="ECO:0000256" key="1">
    <source>
        <dbReference type="ARBA" id="ARBA00001913"/>
    </source>
</evidence>
<sequence>MKRKLFIGVVLVLSVISLSVYLVLFMGDLAPEDNSAASIYYLSPNGSDTNAGTNTSPWKTMTKADASASPGDTIILKDGIYPAYSRIEKSGLTWKAENRHKAIIDGGFAPGMLNNSWDNIVNVWNSRCSSQGRFAALLSLRNTNNVTIDGLFLRNSCGRGLGISTENGGTMKNVTVKNVIIDWTISSGLYANPDESESDYPARMDNFQFLNNSMTRTSVGDEYHVRVPGACQPKDTPLSELELKYCVNISAAIGGMNSVVRGNTFAWGEGELAPQPGSKGLLFEDNTVVGNKNSFYAGMVEDAVVKNNLFYAPEEKKPKAGGDDETDATGFWRFGLRNEKGHLKTGNVMNTNIAIYNNLIVNMGFFITGSNKSHIGDNNQIYFGNNTLIAGNELSTLLSVQHEAATSGDPKVSGILENNIFDRRKNPTSKITIKLSGNDALTVRNNIFPKALSTSIKGTGNVFQDNPGLVNSTIPLNIKYPNIGPDNLNLSELLTAVNVANYYPISNSISINAGTSAGPSNNTGIPTSVRSQDYLKSARVSMPDIGAIELNSENAPDNTPIPTSVGTIVPTTTYPSAKRIVVRAKARYPRSESGVWPKLEIKIGDPTTTQPTVHTFDVMGTTYGNYRYTHNVPFDVTQVKIKFINDGTQRDVYVDKITIGTTVYQTEDPDTFSTGTWSNEAG</sequence>
<dbReference type="Pfam" id="PF07602">
    <property type="entry name" value="DUF1565"/>
    <property type="match status" value="1"/>
</dbReference>
<name>A0A955I907_9BACT</name>
<comment type="similarity">
    <text evidence="8">Belongs to the polysaccharide lyase 9 family.</text>
</comment>
<evidence type="ECO:0000259" key="11">
    <source>
        <dbReference type="Pfam" id="PF16841"/>
    </source>
</evidence>
<evidence type="ECO:0000256" key="8">
    <source>
        <dbReference type="ARBA" id="ARBA00038263"/>
    </source>
</evidence>
<keyword evidence="4" id="KW-0479">Metal-binding</keyword>
<dbReference type="PANTHER" id="PTHR40088:SF1">
    <property type="entry name" value="PECTATE LYASE PEL9"/>
    <property type="match status" value="1"/>
</dbReference>
<dbReference type="InterPro" id="IPR031768">
    <property type="entry name" value="CBM60_xylan-bd"/>
</dbReference>
<proteinExistence type="inferred from homology"/>
<gene>
    <name evidence="12" type="ORF">KC675_02315</name>
</gene>
<protein>
    <recommendedName>
        <fullName evidence="14">DUF1565 domain-containing protein</fullName>
    </recommendedName>
</protein>
<evidence type="ECO:0000313" key="12">
    <source>
        <dbReference type="EMBL" id="MCA9379992.1"/>
    </source>
</evidence>
<comment type="subcellular location">
    <subcellularLocation>
        <location evidence="2">Secreted</location>
    </subcellularLocation>
</comment>
<keyword evidence="7" id="KW-0456">Lyase</keyword>
<keyword evidence="5" id="KW-0732">Signal</keyword>
<keyword evidence="9" id="KW-1133">Transmembrane helix</keyword>
<evidence type="ECO:0000256" key="4">
    <source>
        <dbReference type="ARBA" id="ARBA00022723"/>
    </source>
</evidence>
<organism evidence="12 13">
    <name type="scientific">Candidatus Dojkabacteria bacterium</name>
    <dbReference type="NCBI Taxonomy" id="2099670"/>
    <lineage>
        <taxon>Bacteria</taxon>
        <taxon>Candidatus Dojkabacteria</taxon>
    </lineage>
</organism>
<comment type="caution">
    <text evidence="12">The sequence shown here is derived from an EMBL/GenBank/DDBJ whole genome shotgun (WGS) entry which is preliminary data.</text>
</comment>
<evidence type="ECO:0000259" key="10">
    <source>
        <dbReference type="Pfam" id="PF07602"/>
    </source>
</evidence>
<accession>A0A955I907</accession>
<feature type="transmembrane region" description="Helical" evidence="9">
    <location>
        <begin position="5"/>
        <end position="26"/>
    </location>
</feature>
<reference evidence="12" key="2">
    <citation type="journal article" date="2021" name="Microbiome">
        <title>Successional dynamics and alternative stable states in a saline activated sludge microbial community over 9 years.</title>
        <authorList>
            <person name="Wang Y."/>
            <person name="Ye J."/>
            <person name="Ju F."/>
            <person name="Liu L."/>
            <person name="Boyd J.A."/>
            <person name="Deng Y."/>
            <person name="Parks D.H."/>
            <person name="Jiang X."/>
            <person name="Yin X."/>
            <person name="Woodcroft B.J."/>
            <person name="Tyson G.W."/>
            <person name="Hugenholtz P."/>
            <person name="Polz M.F."/>
            <person name="Zhang T."/>
        </authorList>
    </citation>
    <scope>NUCLEOTIDE SEQUENCE</scope>
    <source>
        <strain evidence="12">HKST-UBA15</strain>
    </source>
</reference>
<dbReference type="GO" id="GO:0016837">
    <property type="term" value="F:carbon-oxygen lyase activity, acting on polysaccharides"/>
    <property type="evidence" value="ECO:0007669"/>
    <property type="project" value="TreeGrafter"/>
</dbReference>
<keyword evidence="3" id="KW-0964">Secreted</keyword>
<keyword evidence="9" id="KW-0812">Transmembrane</keyword>
<dbReference type="SUPFAM" id="SSF51126">
    <property type="entry name" value="Pectin lyase-like"/>
    <property type="match status" value="1"/>
</dbReference>
<dbReference type="AlphaFoldDB" id="A0A955I907"/>
<keyword evidence="9" id="KW-0472">Membrane</keyword>
<dbReference type="Pfam" id="PF16841">
    <property type="entry name" value="CBM60"/>
    <property type="match status" value="1"/>
</dbReference>
<dbReference type="Gene3D" id="2.60.60.40">
    <property type="match status" value="1"/>
</dbReference>
<evidence type="ECO:0000313" key="13">
    <source>
        <dbReference type="Proteomes" id="UP000745577"/>
    </source>
</evidence>
<evidence type="ECO:0000256" key="7">
    <source>
        <dbReference type="ARBA" id="ARBA00023239"/>
    </source>
</evidence>
<dbReference type="Gene3D" id="2.160.20.10">
    <property type="entry name" value="Single-stranded right-handed beta-helix, Pectin lyase-like"/>
    <property type="match status" value="1"/>
</dbReference>
<evidence type="ECO:0000256" key="5">
    <source>
        <dbReference type="ARBA" id="ARBA00022729"/>
    </source>
</evidence>
<dbReference type="GO" id="GO:0005576">
    <property type="term" value="C:extracellular region"/>
    <property type="evidence" value="ECO:0007669"/>
    <property type="project" value="UniProtKB-SubCell"/>
</dbReference>
<evidence type="ECO:0000256" key="9">
    <source>
        <dbReference type="SAM" id="Phobius"/>
    </source>
</evidence>
<comment type="cofactor">
    <cofactor evidence="1">
        <name>Ca(2+)</name>
        <dbReference type="ChEBI" id="CHEBI:29108"/>
    </cofactor>
</comment>
<evidence type="ECO:0000256" key="3">
    <source>
        <dbReference type="ARBA" id="ARBA00022525"/>
    </source>
</evidence>
<feature type="non-terminal residue" evidence="12">
    <location>
        <position position="682"/>
    </location>
</feature>
<dbReference type="InterPro" id="IPR011459">
    <property type="entry name" value="DUF1565"/>
</dbReference>